<reference evidence="7 8" key="1">
    <citation type="journal article" date="2019" name="Int. J. Syst. Evol. Microbiol.">
        <title>The Global Catalogue of Microorganisms (GCM) 10K type strain sequencing project: providing services to taxonomists for standard genome sequencing and annotation.</title>
        <authorList>
            <consortium name="The Broad Institute Genomics Platform"/>
            <consortium name="The Broad Institute Genome Sequencing Center for Infectious Disease"/>
            <person name="Wu L."/>
            <person name="Ma J."/>
        </authorList>
    </citation>
    <scope>NUCLEOTIDE SEQUENCE [LARGE SCALE GENOMIC DNA]</scope>
    <source>
        <strain evidence="7 8">JCM 3325</strain>
    </source>
</reference>
<dbReference type="PANTHER" id="PTHR33343">
    <property type="entry name" value="54S RIBOSOMAL PROTEIN BL35M"/>
    <property type="match status" value="1"/>
</dbReference>
<dbReference type="NCBIfam" id="TIGR00001">
    <property type="entry name" value="rpmI_bact"/>
    <property type="match status" value="1"/>
</dbReference>
<feature type="region of interest" description="Disordered" evidence="6">
    <location>
        <begin position="1"/>
        <end position="30"/>
    </location>
</feature>
<comment type="similarity">
    <text evidence="1 4 5">Belongs to the bacterial ribosomal protein bL35 family.</text>
</comment>
<dbReference type="Gene3D" id="4.10.410.60">
    <property type="match status" value="1"/>
</dbReference>
<evidence type="ECO:0000256" key="4">
    <source>
        <dbReference type="HAMAP-Rule" id="MF_00514"/>
    </source>
</evidence>
<accession>A0ABN3K3F9</accession>
<dbReference type="SUPFAM" id="SSF143034">
    <property type="entry name" value="L35p-like"/>
    <property type="match status" value="1"/>
</dbReference>
<dbReference type="Pfam" id="PF01632">
    <property type="entry name" value="Ribosomal_L35p"/>
    <property type="match status" value="1"/>
</dbReference>
<dbReference type="EMBL" id="BAAARW010000028">
    <property type="protein sequence ID" value="GAA2445164.1"/>
    <property type="molecule type" value="Genomic_DNA"/>
</dbReference>
<protein>
    <recommendedName>
        <fullName evidence="4">Large ribosomal subunit protein bL35</fullName>
    </recommendedName>
</protein>
<organism evidence="7 8">
    <name type="scientific">Actinomadura vinacea</name>
    <dbReference type="NCBI Taxonomy" id="115336"/>
    <lineage>
        <taxon>Bacteria</taxon>
        <taxon>Bacillati</taxon>
        <taxon>Actinomycetota</taxon>
        <taxon>Actinomycetes</taxon>
        <taxon>Streptosporangiales</taxon>
        <taxon>Thermomonosporaceae</taxon>
        <taxon>Actinomadura</taxon>
    </lineage>
</organism>
<evidence type="ECO:0000256" key="2">
    <source>
        <dbReference type="ARBA" id="ARBA00022980"/>
    </source>
</evidence>
<name>A0ABN3K3F9_9ACTN</name>
<evidence type="ECO:0000256" key="1">
    <source>
        <dbReference type="ARBA" id="ARBA00006598"/>
    </source>
</evidence>
<dbReference type="PRINTS" id="PR00064">
    <property type="entry name" value="RIBOSOMALL35"/>
</dbReference>
<keyword evidence="8" id="KW-1185">Reference proteome</keyword>
<dbReference type="PANTHER" id="PTHR33343:SF1">
    <property type="entry name" value="LARGE RIBOSOMAL SUBUNIT PROTEIN BL35M"/>
    <property type="match status" value="1"/>
</dbReference>
<evidence type="ECO:0000256" key="5">
    <source>
        <dbReference type="RuleBase" id="RU000568"/>
    </source>
</evidence>
<evidence type="ECO:0000256" key="6">
    <source>
        <dbReference type="SAM" id="MobiDB-lite"/>
    </source>
</evidence>
<gene>
    <name evidence="4" type="primary">rpmI</name>
    <name evidence="7" type="ORF">GCM10010191_72450</name>
</gene>
<keyword evidence="3 4" id="KW-0687">Ribonucleoprotein</keyword>
<dbReference type="Proteomes" id="UP001501231">
    <property type="component" value="Unassembled WGS sequence"/>
</dbReference>
<dbReference type="InterPro" id="IPR037229">
    <property type="entry name" value="Ribosomal_bL35_sf"/>
</dbReference>
<dbReference type="HAMAP" id="MF_00514">
    <property type="entry name" value="Ribosomal_bL35"/>
    <property type="match status" value="1"/>
</dbReference>
<sequence>MLAFAGSCRTYIEPDQAPPRPVRDASDQARLRARSGGIGIRVRETTATMPKTKTHSGAKKRFKLTGSGKVMRRRANRNHLLEHKPTKRTRRLDGPAVVTPADAKNIKKLLRK</sequence>
<dbReference type="InterPro" id="IPR021137">
    <property type="entry name" value="Ribosomal_bL35-like"/>
</dbReference>
<proteinExistence type="inferred from homology"/>
<dbReference type="InterPro" id="IPR001706">
    <property type="entry name" value="Ribosomal_bL35"/>
</dbReference>
<evidence type="ECO:0000256" key="3">
    <source>
        <dbReference type="ARBA" id="ARBA00023274"/>
    </source>
</evidence>
<comment type="caution">
    <text evidence="7">The sequence shown here is derived from an EMBL/GenBank/DDBJ whole genome shotgun (WGS) entry which is preliminary data.</text>
</comment>
<dbReference type="InterPro" id="IPR018265">
    <property type="entry name" value="Ribosomal_bL35_CS"/>
</dbReference>
<keyword evidence="2 4" id="KW-0689">Ribosomal protein</keyword>
<evidence type="ECO:0000313" key="8">
    <source>
        <dbReference type="Proteomes" id="UP001501231"/>
    </source>
</evidence>
<dbReference type="PROSITE" id="PS00936">
    <property type="entry name" value="RIBOSOMAL_L35"/>
    <property type="match status" value="1"/>
</dbReference>
<feature type="compositionally biased region" description="Basic and acidic residues" evidence="6">
    <location>
        <begin position="21"/>
        <end position="30"/>
    </location>
</feature>
<evidence type="ECO:0000313" key="7">
    <source>
        <dbReference type="EMBL" id="GAA2445164.1"/>
    </source>
</evidence>